<evidence type="ECO:0000313" key="3">
    <source>
        <dbReference type="Proteomes" id="UP000019434"/>
    </source>
</evidence>
<feature type="transmembrane region" description="Helical" evidence="1">
    <location>
        <begin position="382"/>
        <end position="400"/>
    </location>
</feature>
<feature type="transmembrane region" description="Helical" evidence="1">
    <location>
        <begin position="7"/>
        <end position="29"/>
    </location>
</feature>
<keyword evidence="1" id="KW-0472">Membrane</keyword>
<accession>W8NR25</accession>
<evidence type="ECO:0000313" key="2">
    <source>
        <dbReference type="EMBL" id="AHL21663.1"/>
    </source>
</evidence>
<evidence type="ECO:0000256" key="1">
    <source>
        <dbReference type="SAM" id="Phobius"/>
    </source>
</evidence>
<dbReference type="KEGG" id="tnu:BD01_0030"/>
<dbReference type="InterPro" id="IPR037272">
    <property type="entry name" value="SNS_sf"/>
</dbReference>
<dbReference type="NCBIfam" id="NF037979">
    <property type="entry name" value="Na_transp"/>
    <property type="match status" value="1"/>
</dbReference>
<feature type="transmembrane region" description="Helical" evidence="1">
    <location>
        <begin position="406"/>
        <end position="425"/>
    </location>
</feature>
<name>W8NR25_9EURY</name>
<keyword evidence="1" id="KW-0812">Transmembrane</keyword>
<feature type="transmembrane region" description="Helical" evidence="1">
    <location>
        <begin position="279"/>
        <end position="299"/>
    </location>
</feature>
<feature type="transmembrane region" description="Helical" evidence="1">
    <location>
        <begin position="343"/>
        <end position="361"/>
    </location>
</feature>
<dbReference type="SUPFAM" id="SSF161070">
    <property type="entry name" value="SNF-like"/>
    <property type="match status" value="1"/>
</dbReference>
<feature type="transmembrane region" description="Helical" evidence="1">
    <location>
        <begin position="222"/>
        <end position="247"/>
    </location>
</feature>
<protein>
    <submittedName>
        <fullName evidence="2">Putative membrane protein, conserved</fullName>
    </submittedName>
</protein>
<feature type="transmembrane region" description="Helical" evidence="1">
    <location>
        <begin position="143"/>
        <end position="164"/>
    </location>
</feature>
<feature type="transmembrane region" description="Helical" evidence="1">
    <location>
        <begin position="75"/>
        <end position="96"/>
    </location>
</feature>
<feature type="transmembrane region" description="Helical" evidence="1">
    <location>
        <begin position="320"/>
        <end position="337"/>
    </location>
</feature>
<organism evidence="2 3">
    <name type="scientific">Thermococcus nautili</name>
    <dbReference type="NCBI Taxonomy" id="195522"/>
    <lineage>
        <taxon>Archaea</taxon>
        <taxon>Methanobacteriati</taxon>
        <taxon>Methanobacteriota</taxon>
        <taxon>Thermococci</taxon>
        <taxon>Thermococcales</taxon>
        <taxon>Thermococcaceae</taxon>
        <taxon>Thermococcus</taxon>
    </lineage>
</organism>
<feature type="transmembrane region" description="Helical" evidence="1">
    <location>
        <begin position="184"/>
        <end position="210"/>
    </location>
</feature>
<gene>
    <name evidence="2" type="ORF">BD01_0030</name>
</gene>
<proteinExistence type="predicted"/>
<keyword evidence="3" id="KW-1185">Reference proteome</keyword>
<dbReference type="OrthoDB" id="99721at2157"/>
<reference evidence="2 3" key="1">
    <citation type="submission" date="2014-02" db="EMBL/GenBank/DDBJ databases">
        <title>Genome Sequence of an Hyperthermophilic Archaeon, Thermococcus nautili 30-1, producing viral vesicles.</title>
        <authorList>
            <person name="Oberto J."/>
            <person name="Gaudin M."/>
            <person name="Cossu M."/>
            <person name="Gorlas A."/>
            <person name="Slesarev A."/>
            <person name="Marguet E."/>
            <person name="Forterre P."/>
        </authorList>
    </citation>
    <scope>NUCLEOTIDE SEQUENCE [LARGE SCALE GENOMIC DNA]</scope>
    <source>
        <strain evidence="2 3">30-1</strain>
    </source>
</reference>
<dbReference type="GeneID" id="24958044"/>
<dbReference type="Proteomes" id="UP000019434">
    <property type="component" value="Chromosome"/>
</dbReference>
<dbReference type="eggNOG" id="arCOG03818">
    <property type="taxonomic scope" value="Archaea"/>
</dbReference>
<sequence length="434" mass="46814">MDEIRKWTLYLMFLVAGFATGIGTIGLFPQFWMEYGLTGLVVHLLFLAVFTYVAITEAEKVIKSGYYFVELYNKVLRKPAMMLAVLAMIVVFLSYYTANTMLVLLSPIVGTGTIGRLIAKVLMVAIVFIVLTRAKEKTFTIMAAGSMVLVISVVVTTVAFVSKIPPTAAFLGMAKHMIMSRHPITVDLVMAAIEKAIYGVGLGFAFYLMLGSFMNERFNAKLIIGAGVIIQTIIGLLATITMVYAIAPSTPEELLKYVYGGEEGAIHLMGQLPTILADYKGLLLLIAVSIFLAGITSILPISEVGLQIIEFNTRVGRNRAAMYLMGLVLLVGVPDSVPSLAQALLLGVSTAVFFTAVFEYIPVISNNVERVTGIQPSTTQKVAGTILFVALIPMGLYSLYTTVKSGGVNWIGALLAVVLVGFGALGNEIFGKKE</sequence>
<dbReference type="EMBL" id="CP007264">
    <property type="protein sequence ID" value="AHL21663.1"/>
    <property type="molecule type" value="Genomic_DNA"/>
</dbReference>
<dbReference type="RefSeq" id="WP_042688678.1">
    <property type="nucleotide sequence ID" value="NZ_CP007264.1"/>
</dbReference>
<dbReference type="AlphaFoldDB" id="W8NR25"/>
<dbReference type="HOGENOM" id="CLU_638768_0_0_2"/>
<feature type="transmembrane region" description="Helical" evidence="1">
    <location>
        <begin position="35"/>
        <end position="55"/>
    </location>
</feature>
<feature type="transmembrane region" description="Helical" evidence="1">
    <location>
        <begin position="108"/>
        <end position="131"/>
    </location>
</feature>
<keyword evidence="1" id="KW-1133">Transmembrane helix</keyword>